<name>A0A6L6XUR9_9ACTN</name>
<dbReference type="EMBL" id="WSEK01000004">
    <property type="protein sequence ID" value="MVQ51124.1"/>
    <property type="molecule type" value="Genomic_DNA"/>
</dbReference>
<organism evidence="1 2">
    <name type="scientific">Nocardioides agri</name>
    <dbReference type="NCBI Taxonomy" id="2682843"/>
    <lineage>
        <taxon>Bacteria</taxon>
        <taxon>Bacillati</taxon>
        <taxon>Actinomycetota</taxon>
        <taxon>Actinomycetes</taxon>
        <taxon>Propionibacteriales</taxon>
        <taxon>Nocardioidaceae</taxon>
        <taxon>Nocardioides</taxon>
    </lineage>
</organism>
<evidence type="ECO:0008006" key="3">
    <source>
        <dbReference type="Google" id="ProtNLM"/>
    </source>
</evidence>
<dbReference type="Proteomes" id="UP000473525">
    <property type="component" value="Unassembled WGS sequence"/>
</dbReference>
<evidence type="ECO:0000313" key="1">
    <source>
        <dbReference type="EMBL" id="MVQ51124.1"/>
    </source>
</evidence>
<proteinExistence type="predicted"/>
<dbReference type="AlphaFoldDB" id="A0A6L6XUR9"/>
<gene>
    <name evidence="1" type="ORF">GON03_18235</name>
</gene>
<protein>
    <recommendedName>
        <fullName evidence="3">STAS domain-containing protein</fullName>
    </recommendedName>
</protein>
<comment type="caution">
    <text evidence="1">The sequence shown here is derived from an EMBL/GenBank/DDBJ whole genome shotgun (WGS) entry which is preliminary data.</text>
</comment>
<dbReference type="Gene3D" id="3.30.750.24">
    <property type="entry name" value="STAS domain"/>
    <property type="match status" value="1"/>
</dbReference>
<evidence type="ECO:0000313" key="2">
    <source>
        <dbReference type="Proteomes" id="UP000473525"/>
    </source>
</evidence>
<dbReference type="RefSeq" id="WP_157344340.1">
    <property type="nucleotide sequence ID" value="NZ_WSEK01000004.1"/>
</dbReference>
<keyword evidence="2" id="KW-1185">Reference proteome</keyword>
<accession>A0A6L6XUR9</accession>
<sequence length="91" mass="9597">MCTIEYEALHHRLRVSGRCADDAAAAIREAIGTYGRGSERLIVDLTALTSLSDDVAAAIVAAGEEVSPCRVTVVRKHGSDVDRLLSAAQSS</sequence>
<dbReference type="InterPro" id="IPR036513">
    <property type="entry name" value="STAS_dom_sf"/>
</dbReference>
<reference evidence="1 2" key="1">
    <citation type="submission" date="2019-12" db="EMBL/GenBank/DDBJ databases">
        <authorList>
            <person name="Huq M.A."/>
        </authorList>
    </citation>
    <scope>NUCLEOTIDE SEQUENCE [LARGE SCALE GENOMIC DNA]</scope>
    <source>
        <strain evidence="1 2">MAH-18</strain>
    </source>
</reference>